<evidence type="ECO:0000313" key="1">
    <source>
        <dbReference type="EMBL" id="MBB4951727.1"/>
    </source>
</evidence>
<sequence>MTREETNRRLVAALNPRRGYALLRFTESEDRSGFRWVKYGIKLTCFDPWFYSDEVRSESWDLDFGKVLPFLRSPFLPLTLSEGIEYVTDLPIDNAGDVEAWPVWKITGPVKSFSISTVPAEHSGSVQSFGIPAVQSGAPVIEAGRTLTIDSRPGGKSAAVQPVALYVSLGFWHRSWGVVAERYPVVRLRGDGFA</sequence>
<evidence type="ECO:0000313" key="2">
    <source>
        <dbReference type="Proteomes" id="UP000573327"/>
    </source>
</evidence>
<organism evidence="1 2">
    <name type="scientific">Kitasatospora gansuensis</name>
    <dbReference type="NCBI Taxonomy" id="258050"/>
    <lineage>
        <taxon>Bacteria</taxon>
        <taxon>Bacillati</taxon>
        <taxon>Actinomycetota</taxon>
        <taxon>Actinomycetes</taxon>
        <taxon>Kitasatosporales</taxon>
        <taxon>Streptomycetaceae</taxon>
        <taxon>Kitasatospora</taxon>
    </lineage>
</organism>
<comment type="caution">
    <text evidence="1">The sequence shown here is derived from an EMBL/GenBank/DDBJ whole genome shotgun (WGS) entry which is preliminary data.</text>
</comment>
<reference evidence="1 2" key="1">
    <citation type="submission" date="2020-08" db="EMBL/GenBank/DDBJ databases">
        <title>Sequencing the genomes of 1000 actinobacteria strains.</title>
        <authorList>
            <person name="Klenk H.-P."/>
        </authorList>
    </citation>
    <scope>NUCLEOTIDE SEQUENCE [LARGE SCALE GENOMIC DNA]</scope>
    <source>
        <strain evidence="1 2">DSM 44786</strain>
    </source>
</reference>
<accession>A0A7W7SKF6</accession>
<dbReference type="EMBL" id="JACHJR010000001">
    <property type="protein sequence ID" value="MBB4951727.1"/>
    <property type="molecule type" value="Genomic_DNA"/>
</dbReference>
<keyword evidence="2" id="KW-1185">Reference proteome</keyword>
<name>A0A7W7SKF6_9ACTN</name>
<dbReference type="Proteomes" id="UP000573327">
    <property type="component" value="Unassembled WGS sequence"/>
</dbReference>
<dbReference type="RefSeq" id="WP_184923888.1">
    <property type="nucleotide sequence ID" value="NZ_JACHJR010000001.1"/>
</dbReference>
<proteinExistence type="predicted"/>
<dbReference type="AlphaFoldDB" id="A0A7W7SKF6"/>
<gene>
    <name evidence="1" type="ORF">F4556_007262</name>
</gene>
<protein>
    <submittedName>
        <fullName evidence="1">Uncharacterized protein</fullName>
    </submittedName>
</protein>